<dbReference type="InterPro" id="IPR036397">
    <property type="entry name" value="RNaseH_sf"/>
</dbReference>
<dbReference type="Pfam" id="PF09299">
    <property type="entry name" value="Mu-transpos_C"/>
    <property type="match status" value="1"/>
</dbReference>
<dbReference type="GO" id="GO:0015074">
    <property type="term" value="P:DNA integration"/>
    <property type="evidence" value="ECO:0007669"/>
    <property type="project" value="InterPro"/>
</dbReference>
<dbReference type="AlphaFoldDB" id="A0A1I0W7A6"/>
<feature type="compositionally biased region" description="Acidic residues" evidence="1">
    <location>
        <begin position="713"/>
        <end position="722"/>
    </location>
</feature>
<dbReference type="RefSeq" id="WP_092061453.1">
    <property type="nucleotide sequence ID" value="NZ_FOJU01000002.1"/>
</dbReference>
<dbReference type="InterPro" id="IPR001584">
    <property type="entry name" value="Integrase_cat-core"/>
</dbReference>
<dbReference type="PROSITE" id="PS50994">
    <property type="entry name" value="INTEGRASE"/>
    <property type="match status" value="1"/>
</dbReference>
<protein>
    <submittedName>
        <fullName evidence="3">Putative transposase</fullName>
    </submittedName>
</protein>
<accession>A0A1I0W7A6</accession>
<dbReference type="EMBL" id="FOJU01000002">
    <property type="protein sequence ID" value="SFA84572.1"/>
    <property type="molecule type" value="Genomic_DNA"/>
</dbReference>
<dbReference type="GO" id="GO:0003676">
    <property type="term" value="F:nucleic acid binding"/>
    <property type="evidence" value="ECO:0007669"/>
    <property type="project" value="InterPro"/>
</dbReference>
<dbReference type="InterPro" id="IPR015378">
    <property type="entry name" value="Transposase-like_Mu_C"/>
</dbReference>
<dbReference type="STRING" id="871651.SAMN05421688_1102"/>
<dbReference type="Gene3D" id="3.30.420.10">
    <property type="entry name" value="Ribonuclease H-like superfamily/Ribonuclease H"/>
    <property type="match status" value="1"/>
</dbReference>
<keyword evidence="4" id="KW-1185">Reference proteome</keyword>
<organism evidence="3 4">
    <name type="scientific">Poseidonocella pacifica</name>
    <dbReference type="NCBI Taxonomy" id="871651"/>
    <lineage>
        <taxon>Bacteria</taxon>
        <taxon>Pseudomonadati</taxon>
        <taxon>Pseudomonadota</taxon>
        <taxon>Alphaproteobacteria</taxon>
        <taxon>Rhodobacterales</taxon>
        <taxon>Roseobacteraceae</taxon>
        <taxon>Poseidonocella</taxon>
    </lineage>
</organism>
<gene>
    <name evidence="3" type="ORF">SAMN05421688_1102</name>
</gene>
<reference evidence="3 4" key="1">
    <citation type="submission" date="2016-10" db="EMBL/GenBank/DDBJ databases">
        <authorList>
            <person name="de Groot N.N."/>
        </authorList>
    </citation>
    <scope>NUCLEOTIDE SEQUENCE [LARGE SCALE GENOMIC DNA]</scope>
    <source>
        <strain evidence="3 4">DSM 29316</strain>
    </source>
</reference>
<dbReference type="SUPFAM" id="SSF53098">
    <property type="entry name" value="Ribonuclease H-like"/>
    <property type="match status" value="1"/>
</dbReference>
<dbReference type="Proteomes" id="UP000198796">
    <property type="component" value="Unassembled WGS sequence"/>
</dbReference>
<evidence type="ECO:0000313" key="3">
    <source>
        <dbReference type="EMBL" id="SFA84572.1"/>
    </source>
</evidence>
<sequence length="730" mass="82862">MLDFVKSAFAPRYTFENVDTIFIRGRQYRYISSHGDCHYFVPADGQGPREKYDNATIAEMLETGHFDHRPDREFNYLTELPPEMLSLLGDEEKRRGSEREAIVLAFLEKYQDGKVKRTDTSIREGMDSILGAAARMMRDYDTRATIRETVSPRSLRRWVSAYEKDGLAGLYDDVSQRGNYGRKLTEEQRFFMYSKLPGYLSELKKTPANIVKDVRNAFTAENAEREAAGREDLLKCPSRVTILAAIHHLSPFRVKLAREGVDEAMRAFSPVGEGIDVERPLQRVEMDEQKIDLVSLMEDSGLLQMMTHEEKAQLGLDGSIKRWWITVLLDVRTRCILGMTLSRTPSSKSGLRAVEMGMRDKGVWASAADAQDAWSQHGLMGTLVTDCGKQFVGHDFRTRLCDLGITLVHCPGARPWLKPYIERVFRTISSQLMPRLSGCTFGSILRKGSGKPEEKAALTVDELCTVLVRWIVDVYHNEPHEGLYKETPRDCWNRLTMQYGVTPPPSLRRRRLIFGEKLSRTLQKDGLTVAGVHYHSRALATHMLHNPDREMEIRYYPEDIGAIWVKIGTQWTEVFAVHRCFHGVSYQKWRMAHRELRAKHAKAAELKSRVVQQALDYIESLNADAMAKVGLVLDTIDAETIDRHECEAFIGFCVDDGCDEEPPQTNLGDFGTSLPTAEDTASVHANEAPRAPAEEISSDPPETIQFTDCQPANDDDDGEDDNFILQLRDK</sequence>
<feature type="region of interest" description="Disordered" evidence="1">
    <location>
        <begin position="663"/>
        <end position="730"/>
    </location>
</feature>
<dbReference type="OrthoDB" id="9814072at2"/>
<evidence type="ECO:0000313" key="4">
    <source>
        <dbReference type="Proteomes" id="UP000198796"/>
    </source>
</evidence>
<evidence type="ECO:0000256" key="1">
    <source>
        <dbReference type="SAM" id="MobiDB-lite"/>
    </source>
</evidence>
<dbReference type="InterPro" id="IPR012337">
    <property type="entry name" value="RNaseH-like_sf"/>
</dbReference>
<name>A0A1I0W7A6_9RHOB</name>
<proteinExistence type="predicted"/>
<feature type="domain" description="Integrase catalytic" evidence="2">
    <location>
        <begin position="276"/>
        <end position="496"/>
    </location>
</feature>
<evidence type="ECO:0000259" key="2">
    <source>
        <dbReference type="PROSITE" id="PS50994"/>
    </source>
</evidence>